<dbReference type="Gene3D" id="1.20.5.320">
    <property type="entry name" value="6-Phosphogluconate Dehydrogenase, domain 3"/>
    <property type="match status" value="1"/>
</dbReference>
<sequence>MAKPYLSKEPYHVVINGSGEGGGGSSMRFIPGEGEPGADIGAPGDVYLDTDSGDLYTNKNGTWALELNLKGPQGDEGPKGDPGEDGATGADGNDGSDGADGFPTESQWDALVARVEALESAE</sequence>
<evidence type="ECO:0000313" key="2">
    <source>
        <dbReference type="EMBL" id="GGP13548.1"/>
    </source>
</evidence>
<feature type="region of interest" description="Disordered" evidence="1">
    <location>
        <begin position="67"/>
        <end position="108"/>
    </location>
</feature>
<evidence type="ECO:0008006" key="4">
    <source>
        <dbReference type="Google" id="ProtNLM"/>
    </source>
</evidence>
<evidence type="ECO:0000256" key="1">
    <source>
        <dbReference type="SAM" id="MobiDB-lite"/>
    </source>
</evidence>
<comment type="caution">
    <text evidence="2">The sequence shown here is derived from an EMBL/GenBank/DDBJ whole genome shotgun (WGS) entry which is preliminary data.</text>
</comment>
<proteinExistence type="predicted"/>
<protein>
    <recommendedName>
        <fullName evidence="4">Collagen-like protein</fullName>
    </recommendedName>
</protein>
<evidence type="ECO:0000313" key="3">
    <source>
        <dbReference type="Proteomes" id="UP000641206"/>
    </source>
</evidence>
<feature type="region of interest" description="Disordered" evidence="1">
    <location>
        <begin position="15"/>
        <end position="44"/>
    </location>
</feature>
<keyword evidence="3" id="KW-1185">Reference proteome</keyword>
<dbReference type="Proteomes" id="UP000641206">
    <property type="component" value="Unassembled WGS sequence"/>
</dbReference>
<accession>A0ABQ2NYD9</accession>
<reference evidence="3" key="1">
    <citation type="journal article" date="2019" name="Int. J. Syst. Evol. Microbiol.">
        <title>The Global Catalogue of Microorganisms (GCM) 10K type strain sequencing project: providing services to taxonomists for standard genome sequencing and annotation.</title>
        <authorList>
            <consortium name="The Broad Institute Genomics Platform"/>
            <consortium name="The Broad Institute Genome Sequencing Center for Infectious Disease"/>
            <person name="Wu L."/>
            <person name="Ma J."/>
        </authorList>
    </citation>
    <scope>NUCLEOTIDE SEQUENCE [LARGE SCALE GENOMIC DNA]</scope>
    <source>
        <strain evidence="3">CGMCC 1.7693</strain>
    </source>
</reference>
<organism evidence="2 3">
    <name type="scientific">Oceanobacillus neutriphilus</name>
    <dbReference type="NCBI Taxonomy" id="531815"/>
    <lineage>
        <taxon>Bacteria</taxon>
        <taxon>Bacillati</taxon>
        <taxon>Bacillota</taxon>
        <taxon>Bacilli</taxon>
        <taxon>Bacillales</taxon>
        <taxon>Bacillaceae</taxon>
        <taxon>Oceanobacillus</taxon>
    </lineage>
</organism>
<gene>
    <name evidence="2" type="ORF">GCM10011346_33980</name>
</gene>
<dbReference type="RefSeq" id="WP_188735527.1">
    <property type="nucleotide sequence ID" value="NZ_BMLW01000010.1"/>
</dbReference>
<name>A0ABQ2NYD9_9BACI</name>
<dbReference type="EMBL" id="BMLW01000010">
    <property type="protein sequence ID" value="GGP13548.1"/>
    <property type="molecule type" value="Genomic_DNA"/>
</dbReference>